<accession>V5F1F9</accession>
<evidence type="ECO:0000313" key="1">
    <source>
        <dbReference type="EMBL" id="GAD28623.1"/>
    </source>
</evidence>
<protein>
    <submittedName>
        <fullName evidence="1">Uncharacterized protein</fullName>
    </submittedName>
</protein>
<dbReference type="AlphaFoldDB" id="V5F1F9"/>
<dbReference type="Proteomes" id="UP000030675">
    <property type="component" value="Unassembled WGS sequence"/>
</dbReference>
<gene>
    <name evidence="1" type="ORF">PLEI_0266</name>
</gene>
<sequence length="37" mass="4159">MNESIALLVLLENNINIEETIYEDGSLPHKSLTFIIA</sequence>
<organism evidence="1 2">
    <name type="scientific">Photobacterium leiognathi lrivu.4.1</name>
    <dbReference type="NCBI Taxonomy" id="1248232"/>
    <lineage>
        <taxon>Bacteria</taxon>
        <taxon>Pseudomonadati</taxon>
        <taxon>Pseudomonadota</taxon>
        <taxon>Gammaproteobacteria</taxon>
        <taxon>Vibrionales</taxon>
        <taxon>Vibrionaceae</taxon>
        <taxon>Photobacterium</taxon>
    </lineage>
</organism>
<reference evidence="2" key="1">
    <citation type="submission" date="2012-12" db="EMBL/GenBank/DDBJ databases">
        <title>Genome Sequence of Photobacterium leiognathi lrivu.4.1.</title>
        <authorList>
            <person name="Urbanczyk H."/>
            <person name="Ogura Y."/>
            <person name="Hayashi T."/>
            <person name="Dunlap P.V."/>
        </authorList>
    </citation>
    <scope>NUCLEOTIDE SEQUENCE [LARGE SCALE GENOMIC DNA]</scope>
    <source>
        <strain evidence="2">lrivu.4.1</strain>
    </source>
</reference>
<proteinExistence type="predicted"/>
<dbReference type="HOGENOM" id="CLU_3347044_0_0_6"/>
<name>V5F1F9_PHOLE</name>
<dbReference type="EMBL" id="DF196808">
    <property type="protein sequence ID" value="GAD28623.1"/>
    <property type="molecule type" value="Genomic_DNA"/>
</dbReference>
<evidence type="ECO:0000313" key="2">
    <source>
        <dbReference type="Proteomes" id="UP000030675"/>
    </source>
</evidence>